<dbReference type="Proteomes" id="UP001281761">
    <property type="component" value="Unassembled WGS sequence"/>
</dbReference>
<reference evidence="2 3" key="1">
    <citation type="journal article" date="2022" name="bioRxiv">
        <title>Genomics of Preaxostyla Flagellates Illuminates Evolutionary Transitions and the Path Towards Mitochondrial Loss.</title>
        <authorList>
            <person name="Novak L.V.F."/>
            <person name="Treitli S.C."/>
            <person name="Pyrih J."/>
            <person name="Halakuc P."/>
            <person name="Pipaliya S.V."/>
            <person name="Vacek V."/>
            <person name="Brzon O."/>
            <person name="Soukal P."/>
            <person name="Eme L."/>
            <person name="Dacks J.B."/>
            <person name="Karnkowska A."/>
            <person name="Elias M."/>
            <person name="Hampl V."/>
        </authorList>
    </citation>
    <scope>NUCLEOTIDE SEQUENCE [LARGE SCALE GENOMIC DNA]</scope>
    <source>
        <strain evidence="2">NAU3</strain>
        <tissue evidence="2">Gut</tissue>
    </source>
</reference>
<proteinExistence type="predicted"/>
<comment type="caution">
    <text evidence="2">The sequence shown here is derived from an EMBL/GenBank/DDBJ whole genome shotgun (WGS) entry which is preliminary data.</text>
</comment>
<dbReference type="InterPro" id="IPR010736">
    <property type="entry name" value="SHIPPO-rpt"/>
</dbReference>
<feature type="compositionally biased region" description="Polar residues" evidence="1">
    <location>
        <begin position="63"/>
        <end position="86"/>
    </location>
</feature>
<evidence type="ECO:0000256" key="1">
    <source>
        <dbReference type="SAM" id="MobiDB-lite"/>
    </source>
</evidence>
<keyword evidence="3" id="KW-1185">Reference proteome</keyword>
<dbReference type="EMBL" id="JARBJD010000048">
    <property type="protein sequence ID" value="KAK2957202.1"/>
    <property type="molecule type" value="Genomic_DNA"/>
</dbReference>
<evidence type="ECO:0000313" key="3">
    <source>
        <dbReference type="Proteomes" id="UP001281761"/>
    </source>
</evidence>
<evidence type="ECO:0000313" key="2">
    <source>
        <dbReference type="EMBL" id="KAK2957202.1"/>
    </source>
</evidence>
<name>A0ABQ9Y0C6_9EUKA</name>
<feature type="compositionally biased region" description="Low complexity" evidence="1">
    <location>
        <begin position="235"/>
        <end position="250"/>
    </location>
</feature>
<organism evidence="2 3">
    <name type="scientific">Blattamonas nauphoetae</name>
    <dbReference type="NCBI Taxonomy" id="2049346"/>
    <lineage>
        <taxon>Eukaryota</taxon>
        <taxon>Metamonada</taxon>
        <taxon>Preaxostyla</taxon>
        <taxon>Oxymonadida</taxon>
        <taxon>Blattamonas</taxon>
    </lineage>
</organism>
<protein>
    <submittedName>
        <fullName evidence="2">Uncharacterized protein</fullName>
    </submittedName>
</protein>
<sequence>MSYAAPIEISHQQTDTLISPQACSGQSSRFGSNQHNQHNFRGSNTAQPSDSPAMPSPHRPSRSAKSWRTQRSGRDTMSVSRNFMDSTDPTLNHDIIRYQRSPGPIYNTGAIVDKFTLARPTDITIPRAGMDREKPVPVTPGPTDYSPHMVQHSRLSTSPRTVFEKAKLQSSLIRPTIVEGPAHDPVPIDRIKSRQPRSTMDKAKRTVGVPIEKTPGPGDYDVTRAEKRRAGTPKGTFGTSSRGSSSWIFG</sequence>
<feature type="compositionally biased region" description="Polar residues" evidence="1">
    <location>
        <begin position="10"/>
        <end position="50"/>
    </location>
</feature>
<dbReference type="Pfam" id="PF07004">
    <property type="entry name" value="SHIPPO-rpt"/>
    <property type="match status" value="1"/>
</dbReference>
<feature type="region of interest" description="Disordered" evidence="1">
    <location>
        <begin position="1"/>
        <end position="86"/>
    </location>
</feature>
<gene>
    <name evidence="2" type="ORF">BLNAU_7796</name>
</gene>
<feature type="region of interest" description="Disordered" evidence="1">
    <location>
        <begin position="178"/>
        <end position="250"/>
    </location>
</feature>
<accession>A0ABQ9Y0C6</accession>